<keyword evidence="4" id="KW-1003">Cell membrane</keyword>
<evidence type="ECO:0000256" key="8">
    <source>
        <dbReference type="ARBA" id="ARBA00023136"/>
    </source>
</evidence>
<evidence type="ECO:0000256" key="7">
    <source>
        <dbReference type="ARBA" id="ARBA00022989"/>
    </source>
</evidence>
<keyword evidence="3" id="KW-0813">Transport</keyword>
<evidence type="ECO:0000256" key="1">
    <source>
        <dbReference type="ARBA" id="ARBA00004651"/>
    </source>
</evidence>
<evidence type="ECO:0008006" key="12">
    <source>
        <dbReference type="Google" id="ProtNLM"/>
    </source>
</evidence>
<comment type="similarity">
    <text evidence="2">Belongs to the alanine or glycine:cation symporter (AGCS) (TC 2.A.25) family.</text>
</comment>
<evidence type="ECO:0000313" key="10">
    <source>
        <dbReference type="EMBL" id="KQL52228.1"/>
    </source>
</evidence>
<dbReference type="Pfam" id="PF01235">
    <property type="entry name" value="Na_Ala_symp"/>
    <property type="match status" value="1"/>
</dbReference>
<evidence type="ECO:0000256" key="5">
    <source>
        <dbReference type="ARBA" id="ARBA00022692"/>
    </source>
</evidence>
<keyword evidence="5 9" id="KW-0812">Transmembrane</keyword>
<sequence length="110" mass="12359">MTFGLIFFAYSTVIGWSYYGEKCVSYLFGDRSVFVYRVIFTIAVLIGSVSSLSIVWGISDVFNDLMAIPNLIALLMLSGVIVSETKIFEDVRKKEKSKSRNNVKEVPINT</sequence>
<organism evidence="10 11">
    <name type="scientific">Heyndrickxia shackletonii</name>
    <dbReference type="NCBI Taxonomy" id="157838"/>
    <lineage>
        <taxon>Bacteria</taxon>
        <taxon>Bacillati</taxon>
        <taxon>Bacillota</taxon>
        <taxon>Bacilli</taxon>
        <taxon>Bacillales</taxon>
        <taxon>Bacillaceae</taxon>
        <taxon>Heyndrickxia</taxon>
    </lineage>
</organism>
<dbReference type="PATRIC" id="fig|157838.3.peg.186"/>
<evidence type="ECO:0000256" key="3">
    <source>
        <dbReference type="ARBA" id="ARBA00022448"/>
    </source>
</evidence>
<evidence type="ECO:0000313" key="11">
    <source>
        <dbReference type="Proteomes" id="UP000051888"/>
    </source>
</evidence>
<dbReference type="GO" id="GO:0005283">
    <property type="term" value="F:amino acid:sodium symporter activity"/>
    <property type="evidence" value="ECO:0007669"/>
    <property type="project" value="InterPro"/>
</dbReference>
<keyword evidence="8 9" id="KW-0472">Membrane</keyword>
<feature type="transmembrane region" description="Helical" evidence="9">
    <location>
        <begin position="65"/>
        <end position="88"/>
    </location>
</feature>
<dbReference type="AlphaFoldDB" id="A0A0Q3WU94"/>
<evidence type="ECO:0000256" key="2">
    <source>
        <dbReference type="ARBA" id="ARBA00009261"/>
    </source>
</evidence>
<dbReference type="PANTHER" id="PTHR30330">
    <property type="entry name" value="AGSS FAMILY TRANSPORTER, SODIUM-ALANINE"/>
    <property type="match status" value="1"/>
</dbReference>
<evidence type="ECO:0000256" key="4">
    <source>
        <dbReference type="ARBA" id="ARBA00022475"/>
    </source>
</evidence>
<dbReference type="PANTHER" id="PTHR30330:SF3">
    <property type="entry name" value="TRANSCRIPTIONAL REGULATOR, LRP FAMILY"/>
    <property type="match status" value="1"/>
</dbReference>
<keyword evidence="11" id="KW-1185">Reference proteome</keyword>
<keyword evidence="6" id="KW-0769">Symport</keyword>
<dbReference type="EMBL" id="LJJC01000004">
    <property type="protein sequence ID" value="KQL52228.1"/>
    <property type="molecule type" value="Genomic_DNA"/>
</dbReference>
<dbReference type="InterPro" id="IPR001463">
    <property type="entry name" value="Na/Ala_symport"/>
</dbReference>
<accession>A0A0Q3WU94</accession>
<protein>
    <recommendedName>
        <fullName evidence="12">Sodium:alanine symporter family protein</fullName>
    </recommendedName>
</protein>
<reference evidence="10 11" key="1">
    <citation type="submission" date="2015-09" db="EMBL/GenBank/DDBJ databases">
        <title>Genome sequencing project for genomic taxonomy and phylogenomics of Bacillus-like bacteria.</title>
        <authorList>
            <person name="Liu B."/>
            <person name="Wang J."/>
            <person name="Zhu Y."/>
            <person name="Liu G."/>
            <person name="Chen Q."/>
            <person name="Chen Z."/>
            <person name="Lan J."/>
            <person name="Che J."/>
            <person name="Ge C."/>
            <person name="Shi H."/>
            <person name="Pan Z."/>
            <person name="Liu X."/>
        </authorList>
    </citation>
    <scope>NUCLEOTIDE SEQUENCE [LARGE SCALE GENOMIC DNA]</scope>
    <source>
        <strain evidence="10 11">LMG 18435</strain>
    </source>
</reference>
<name>A0A0Q3WU94_9BACI</name>
<evidence type="ECO:0000256" key="9">
    <source>
        <dbReference type="SAM" id="Phobius"/>
    </source>
</evidence>
<dbReference type="STRING" id="157838.AN964_00850"/>
<proteinExistence type="inferred from homology"/>
<comment type="caution">
    <text evidence="10">The sequence shown here is derived from an EMBL/GenBank/DDBJ whole genome shotgun (WGS) entry which is preliminary data.</text>
</comment>
<comment type="subcellular location">
    <subcellularLocation>
        <location evidence="1">Cell membrane</location>
        <topology evidence="1">Multi-pass membrane protein</topology>
    </subcellularLocation>
</comment>
<evidence type="ECO:0000256" key="6">
    <source>
        <dbReference type="ARBA" id="ARBA00022847"/>
    </source>
</evidence>
<feature type="transmembrane region" description="Helical" evidence="9">
    <location>
        <begin position="34"/>
        <end position="59"/>
    </location>
</feature>
<dbReference type="Proteomes" id="UP000051888">
    <property type="component" value="Unassembled WGS sequence"/>
</dbReference>
<keyword evidence="7 9" id="KW-1133">Transmembrane helix</keyword>
<dbReference type="GO" id="GO:0005886">
    <property type="term" value="C:plasma membrane"/>
    <property type="evidence" value="ECO:0007669"/>
    <property type="project" value="UniProtKB-SubCell"/>
</dbReference>
<gene>
    <name evidence="10" type="ORF">AN964_00850</name>
</gene>